<name>A0A4P7GJM7_9ACTN</name>
<dbReference type="OrthoDB" id="9792525at2"/>
<keyword evidence="2" id="KW-1185">Reference proteome</keyword>
<dbReference type="Proteomes" id="UP000294894">
    <property type="component" value="Chromosome"/>
</dbReference>
<dbReference type="EMBL" id="CP038267">
    <property type="protein sequence ID" value="QBR92238.1"/>
    <property type="molecule type" value="Genomic_DNA"/>
</dbReference>
<evidence type="ECO:0000313" key="2">
    <source>
        <dbReference type="Proteomes" id="UP000294894"/>
    </source>
</evidence>
<gene>
    <name evidence="1" type="ORF">EXE57_08005</name>
</gene>
<evidence type="ECO:0000313" key="1">
    <source>
        <dbReference type="EMBL" id="QBR92238.1"/>
    </source>
</evidence>
<sequence>MEPEEPEPSTQHNVLGGPLEPCGTDPLTGFYRDGSCTCGPIDPGLHAVCAVMTEEFLAHQSSVGNDLSTPRPEWQFPGLHPGDRWCVVAGRWWQSYQAGVPAPVVLAATNYRALELIPLEILTEQSVDVPPDLSGLV</sequence>
<protein>
    <submittedName>
        <fullName evidence="1">DUF2237 domain-containing protein</fullName>
    </submittedName>
</protein>
<proteinExistence type="predicted"/>
<reference evidence="1 2" key="1">
    <citation type="submission" date="2019-03" db="EMBL/GenBank/DDBJ databases">
        <title>Three New Species of Nocardioides, Nocardioides euryhalodurans sp. nov., Nocardioides seonyuensis sp. nov. and Nocardioides eburneoflavus sp. nov., Iolated from Soil.</title>
        <authorList>
            <person name="Roh S.G."/>
            <person name="Lee C."/>
            <person name="Kim M.-K."/>
            <person name="Kim S.B."/>
        </authorList>
    </citation>
    <scope>NUCLEOTIDE SEQUENCE [LARGE SCALE GENOMIC DNA]</scope>
    <source>
        <strain evidence="1 2">MMS17-SY117</strain>
    </source>
</reference>
<dbReference type="PANTHER" id="PTHR37466">
    <property type="entry name" value="SLR1628 PROTEIN"/>
    <property type="match status" value="1"/>
</dbReference>
<dbReference type="Pfam" id="PF09996">
    <property type="entry name" value="DUF2237"/>
    <property type="match status" value="1"/>
</dbReference>
<dbReference type="RefSeq" id="WP_135076112.1">
    <property type="nucleotide sequence ID" value="NZ_CP038267.1"/>
</dbReference>
<dbReference type="KEGG" id="noy:EXE57_08005"/>
<dbReference type="InterPro" id="IPR018714">
    <property type="entry name" value="DUF2237"/>
</dbReference>
<dbReference type="Gene3D" id="3.30.56.110">
    <property type="entry name" value="Protein of unknown function DUF2237"/>
    <property type="match status" value="1"/>
</dbReference>
<accession>A0A4P7GJM7</accession>
<dbReference type="AlphaFoldDB" id="A0A4P7GJM7"/>
<dbReference type="PANTHER" id="PTHR37466:SF1">
    <property type="entry name" value="SLR1628 PROTEIN"/>
    <property type="match status" value="1"/>
</dbReference>
<organism evidence="1 2">
    <name type="scientific">Nocardioides euryhalodurans</name>
    <dbReference type="NCBI Taxonomy" id="2518370"/>
    <lineage>
        <taxon>Bacteria</taxon>
        <taxon>Bacillati</taxon>
        <taxon>Actinomycetota</taxon>
        <taxon>Actinomycetes</taxon>
        <taxon>Propionibacteriales</taxon>
        <taxon>Nocardioidaceae</taxon>
        <taxon>Nocardioides</taxon>
    </lineage>
</organism>